<dbReference type="Proteomes" id="UP001606302">
    <property type="component" value="Unassembled WGS sequence"/>
</dbReference>
<dbReference type="Pfam" id="PF03466">
    <property type="entry name" value="LysR_substrate"/>
    <property type="match status" value="1"/>
</dbReference>
<name>A0ABW7GGW6_9BURK</name>
<evidence type="ECO:0000313" key="2">
    <source>
        <dbReference type="EMBL" id="MFG6461185.1"/>
    </source>
</evidence>
<reference evidence="2 3" key="1">
    <citation type="submission" date="2024-08" db="EMBL/GenBank/DDBJ databases">
        <authorList>
            <person name="Lu H."/>
        </authorList>
    </citation>
    <scope>NUCLEOTIDE SEQUENCE [LARGE SCALE GENOMIC DNA]</scope>
    <source>
        <strain evidence="2 3">DXS20W</strain>
    </source>
</reference>
<dbReference type="EMBL" id="JBIGHX010000002">
    <property type="protein sequence ID" value="MFG6461185.1"/>
    <property type="molecule type" value="Genomic_DNA"/>
</dbReference>
<keyword evidence="3" id="KW-1185">Reference proteome</keyword>
<evidence type="ECO:0000259" key="1">
    <source>
        <dbReference type="Pfam" id="PF03466"/>
    </source>
</evidence>
<organism evidence="2 3">
    <name type="scientific">Pelomonas lactea</name>
    <dbReference type="NCBI Taxonomy" id="3299030"/>
    <lineage>
        <taxon>Bacteria</taxon>
        <taxon>Pseudomonadati</taxon>
        <taxon>Pseudomonadota</taxon>
        <taxon>Betaproteobacteria</taxon>
        <taxon>Burkholderiales</taxon>
        <taxon>Sphaerotilaceae</taxon>
        <taxon>Roseateles</taxon>
    </lineage>
</organism>
<sequence length="106" mass="11329">MAAVAAHGREGRLQHLAVAGLVTLRSNNRQVQAALCAAGRGWTVLPCPLGDAHPGLVKATPPEAPPGRQVYLGYHRDPRRLGRLQRLVEHVVGRLAPVTMPADPQP</sequence>
<comment type="caution">
    <text evidence="2">The sequence shown here is derived from an EMBL/GenBank/DDBJ whole genome shotgun (WGS) entry which is preliminary data.</text>
</comment>
<feature type="domain" description="LysR substrate-binding" evidence="1">
    <location>
        <begin position="21"/>
        <end position="94"/>
    </location>
</feature>
<protein>
    <submittedName>
        <fullName evidence="2">LysR substrate-binding domain-containing protein</fullName>
    </submittedName>
</protein>
<evidence type="ECO:0000313" key="3">
    <source>
        <dbReference type="Proteomes" id="UP001606302"/>
    </source>
</evidence>
<gene>
    <name evidence="2" type="ORF">ACG04Q_06330</name>
</gene>
<dbReference type="InterPro" id="IPR005119">
    <property type="entry name" value="LysR_subst-bd"/>
</dbReference>
<dbReference type="RefSeq" id="WP_394510046.1">
    <property type="nucleotide sequence ID" value="NZ_JBIGHX010000002.1"/>
</dbReference>
<accession>A0ABW7GGW6</accession>
<dbReference type="SUPFAM" id="SSF53850">
    <property type="entry name" value="Periplasmic binding protein-like II"/>
    <property type="match status" value="1"/>
</dbReference>
<proteinExistence type="predicted"/>